<reference evidence="2 3" key="1">
    <citation type="submission" date="2017-11" db="EMBL/GenBank/DDBJ databases">
        <title>The genome of Rhizophagus clarus HR1 reveals common genetic basis of auxotrophy among arbuscular mycorrhizal fungi.</title>
        <authorList>
            <person name="Kobayashi Y."/>
        </authorList>
    </citation>
    <scope>NUCLEOTIDE SEQUENCE [LARGE SCALE GENOMIC DNA]</scope>
    <source>
        <strain evidence="2 3">HR1</strain>
    </source>
</reference>
<dbReference type="InterPro" id="IPR001245">
    <property type="entry name" value="Ser-Thr/Tyr_kinase_cat_dom"/>
</dbReference>
<evidence type="ECO:0000313" key="3">
    <source>
        <dbReference type="Proteomes" id="UP000247702"/>
    </source>
</evidence>
<organism evidence="2 3">
    <name type="scientific">Rhizophagus clarus</name>
    <dbReference type="NCBI Taxonomy" id="94130"/>
    <lineage>
        <taxon>Eukaryota</taxon>
        <taxon>Fungi</taxon>
        <taxon>Fungi incertae sedis</taxon>
        <taxon>Mucoromycota</taxon>
        <taxon>Glomeromycotina</taxon>
        <taxon>Glomeromycetes</taxon>
        <taxon>Glomerales</taxon>
        <taxon>Glomeraceae</taxon>
        <taxon>Rhizophagus</taxon>
    </lineage>
</organism>
<dbReference type="InterPro" id="IPR051681">
    <property type="entry name" value="Ser/Thr_Kinases-Pseudokinases"/>
</dbReference>
<feature type="domain" description="Protein kinase" evidence="1">
    <location>
        <begin position="663"/>
        <end position="922"/>
    </location>
</feature>
<dbReference type="STRING" id="94130.A0A2Z6QN75"/>
<dbReference type="PRINTS" id="PR00109">
    <property type="entry name" value="TYRKINASE"/>
</dbReference>
<accession>A0A2Z6QN75</accession>
<keyword evidence="3" id="KW-1185">Reference proteome</keyword>
<dbReference type="PROSITE" id="PS50011">
    <property type="entry name" value="PROTEIN_KINASE_DOM"/>
    <property type="match status" value="4"/>
</dbReference>
<dbReference type="InterPro" id="IPR011009">
    <property type="entry name" value="Kinase-like_dom_sf"/>
</dbReference>
<protein>
    <recommendedName>
        <fullName evidence="1">Protein kinase domain-containing protein</fullName>
    </recommendedName>
</protein>
<dbReference type="InterPro" id="IPR000719">
    <property type="entry name" value="Prot_kinase_dom"/>
</dbReference>
<dbReference type="Gene3D" id="1.10.510.10">
    <property type="entry name" value="Transferase(Phosphotransferase) domain 1"/>
    <property type="match status" value="4"/>
</dbReference>
<feature type="domain" description="Protein kinase" evidence="1">
    <location>
        <begin position="944"/>
        <end position="1213"/>
    </location>
</feature>
<dbReference type="PANTHER" id="PTHR44329">
    <property type="entry name" value="SERINE/THREONINE-PROTEIN KINASE TNNI3K-RELATED"/>
    <property type="match status" value="1"/>
</dbReference>
<dbReference type="Proteomes" id="UP000247702">
    <property type="component" value="Unassembled WGS sequence"/>
</dbReference>
<dbReference type="GO" id="GO:0005524">
    <property type="term" value="F:ATP binding"/>
    <property type="evidence" value="ECO:0007669"/>
    <property type="project" value="InterPro"/>
</dbReference>
<feature type="domain" description="Protein kinase" evidence="1">
    <location>
        <begin position="83"/>
        <end position="355"/>
    </location>
</feature>
<evidence type="ECO:0000313" key="2">
    <source>
        <dbReference type="EMBL" id="GBB91015.1"/>
    </source>
</evidence>
<sequence>MEPNKKELKKEVATLYGTCIECKQPRRHYQWCQPCERKQCVENFKNWTSGDERIDKFLQDAQFCSTRPQTYLEWIPFDKLGNINVLNTNSGNKTSTVYSAIWKDGPRIMWDQRNEKYERAETKVTIVNKDGDDNDQINEILNELKIYVDCHTQDNALLIQFYGISKHPVSNDYFIVKQFHENTSSLSDYISHNFNNLNWEMKLHLLLYLAEDLKALHNAGYVHRYFKNPSSVQVLGDNFCVIETFLECKALSLSNKDEKDGWYPYKAPEILINQPYTKASDIFSFGMIMHAIGTGKIPPYIYPLHFSRCLTFDICSGLRPHIPNNIPKNFKNLVEICWNNEPILRPNIHEVHNVLLNLWSSIYHNKYPTTLNLICLEFLAADNNKDYSESKFQEIIPQKAESDNLEQIDIIRTIKRFVKFIKMDELTTKTPISSKISRYTYTLKEKTLLVVCKRLNNDKLVGNESIKAFIHKLNVQDKLGFRSRIMRILGICFDQSANEYLLVMQYADGGNLRQYLNNHLIRLTWNDKIKLAYQITEGIKYLHDEDILHQNLYPKNILIHKEEAKITLNIGKEDTEISYIDPKLLGDDSYEYDKKSDIYSLGVLMWEITSGHLPFIYIETENLLKMHLINDLREKPIPNTPNEYLDLYKSCWDSESNKRPSVSQVFDILGKILYSAQTKKNFEPTELINLIKNNHLTRIIEIDELSEVNNNVDRETILTATWKNTNCLVAYKRIKTIELNEAFIHELKMHENTNEYLLIIQYADGGNLRQYLKNHLGKLTWNNKIKLAHQITEGIRYLHDKDIIHQNLYYKNILIHKKEAKIKLDIIKNTAMNVSDEIISYVDPKLLGNTNEYRYRYSIYSLGVLLWELSGCYPETRSIMNCYPGTPNEYLNLYKSCWDSEPSKRPSISQVSSKLEEMNKNLGPELINLIIEQNLFKFIDKSELTDVQNFDAGHFGIISRAIWKKTNNNVVCKKLRNNESISNKPIEAFLHELKMYRRLDFCERIIRILGISLDESTKEYLFVMQYADSGNLREYLKNRVSTLTWEDKIKLSYQITDGIKFLQGENILHRDLHSGNIVIHQGEAKIIDLGIAKSIETQTNIHSNVFGSLPYIDPKRLDDPFYEYNEKSDIYSLGVLMWEISSCTPPFINDISESLLRIDLINGRRENPVPDTPEVYLKLYKLCWDINPDKRPTISEVYNKIVKLGRMKDIQYFQDIECDDDGNEYDIQDLQNIENIQVDNNAQLATKSNINDAGLQNIRDIQDDYNIQSATRLNINCATDHNDDCVLSDDNDK</sequence>
<gene>
    <name evidence="2" type="ORF">RclHR1_01810018</name>
</gene>
<dbReference type="SUPFAM" id="SSF56112">
    <property type="entry name" value="Protein kinase-like (PK-like)"/>
    <property type="match status" value="4"/>
</dbReference>
<evidence type="ECO:0000259" key="1">
    <source>
        <dbReference type="PROSITE" id="PS50011"/>
    </source>
</evidence>
<proteinExistence type="predicted"/>
<feature type="domain" description="Protein kinase" evidence="1">
    <location>
        <begin position="426"/>
        <end position="673"/>
    </location>
</feature>
<dbReference type="Pfam" id="PF07714">
    <property type="entry name" value="PK_Tyr_Ser-Thr"/>
    <property type="match status" value="4"/>
</dbReference>
<dbReference type="EMBL" id="BEXD01000902">
    <property type="protein sequence ID" value="GBB91015.1"/>
    <property type="molecule type" value="Genomic_DNA"/>
</dbReference>
<comment type="caution">
    <text evidence="2">The sequence shown here is derived from an EMBL/GenBank/DDBJ whole genome shotgun (WGS) entry which is preliminary data.</text>
</comment>
<name>A0A2Z6QN75_9GLOM</name>
<dbReference type="GO" id="GO:0004674">
    <property type="term" value="F:protein serine/threonine kinase activity"/>
    <property type="evidence" value="ECO:0007669"/>
    <property type="project" value="TreeGrafter"/>
</dbReference>